<dbReference type="AlphaFoldDB" id="A0A016W4U1"/>
<evidence type="ECO:0000313" key="2">
    <source>
        <dbReference type="EMBL" id="EYC34576.1"/>
    </source>
</evidence>
<proteinExistence type="predicted"/>
<evidence type="ECO:0000313" key="3">
    <source>
        <dbReference type="Proteomes" id="UP000024635"/>
    </source>
</evidence>
<comment type="caution">
    <text evidence="2">The sequence shown here is derived from an EMBL/GenBank/DDBJ whole genome shotgun (WGS) entry which is preliminary data.</text>
</comment>
<protein>
    <submittedName>
        <fullName evidence="2">Uncharacterized protein</fullName>
    </submittedName>
</protein>
<accession>A0A016W4U1</accession>
<evidence type="ECO:0000256" key="1">
    <source>
        <dbReference type="SAM" id="MobiDB-lite"/>
    </source>
</evidence>
<feature type="region of interest" description="Disordered" evidence="1">
    <location>
        <begin position="1"/>
        <end position="28"/>
    </location>
</feature>
<reference evidence="3" key="1">
    <citation type="journal article" date="2015" name="Nat. Genet.">
        <title>The genome and transcriptome of the zoonotic hookworm Ancylostoma ceylanicum identify infection-specific gene families.</title>
        <authorList>
            <person name="Schwarz E.M."/>
            <person name="Hu Y."/>
            <person name="Antoshechkin I."/>
            <person name="Miller M.M."/>
            <person name="Sternberg P.W."/>
            <person name="Aroian R.V."/>
        </authorList>
    </citation>
    <scope>NUCLEOTIDE SEQUENCE</scope>
    <source>
        <strain evidence="3">HY135</strain>
    </source>
</reference>
<name>A0A016W4U1_9BILA</name>
<organism evidence="2 3">
    <name type="scientific">Ancylostoma ceylanicum</name>
    <dbReference type="NCBI Taxonomy" id="53326"/>
    <lineage>
        <taxon>Eukaryota</taxon>
        <taxon>Metazoa</taxon>
        <taxon>Ecdysozoa</taxon>
        <taxon>Nematoda</taxon>
        <taxon>Chromadorea</taxon>
        <taxon>Rhabditida</taxon>
        <taxon>Rhabditina</taxon>
        <taxon>Rhabditomorpha</taxon>
        <taxon>Strongyloidea</taxon>
        <taxon>Ancylostomatidae</taxon>
        <taxon>Ancylostomatinae</taxon>
        <taxon>Ancylostoma</taxon>
    </lineage>
</organism>
<feature type="region of interest" description="Disordered" evidence="1">
    <location>
        <begin position="46"/>
        <end position="73"/>
    </location>
</feature>
<dbReference type="Proteomes" id="UP000024635">
    <property type="component" value="Unassembled WGS sequence"/>
</dbReference>
<feature type="compositionally biased region" description="Basic and acidic residues" evidence="1">
    <location>
        <begin position="1"/>
        <end position="24"/>
    </location>
</feature>
<keyword evidence="3" id="KW-1185">Reference proteome</keyword>
<sequence>MCSVEPRLRKSLEANEQPRRHYNPESEQIGVPTSLVLWSEFRCSPKNNSPLSSSQRKRPTQTDVLRTLSIEDV</sequence>
<dbReference type="EMBL" id="JARK01001337">
    <property type="protein sequence ID" value="EYC34576.1"/>
    <property type="molecule type" value="Genomic_DNA"/>
</dbReference>
<gene>
    <name evidence="2" type="primary">Acey_s0001.g477</name>
    <name evidence="2" type="ORF">Y032_0001g477</name>
</gene>